<dbReference type="SUPFAM" id="SSF53335">
    <property type="entry name" value="S-adenosyl-L-methionine-dependent methyltransferases"/>
    <property type="match status" value="1"/>
</dbReference>
<dbReference type="Proteomes" id="UP001516023">
    <property type="component" value="Unassembled WGS sequence"/>
</dbReference>
<dbReference type="InterPro" id="IPR029063">
    <property type="entry name" value="SAM-dependent_MTases_sf"/>
</dbReference>
<dbReference type="GO" id="GO:0016556">
    <property type="term" value="P:mRNA modification"/>
    <property type="evidence" value="ECO:0007669"/>
    <property type="project" value="UniProtKB-UniRule"/>
</dbReference>
<keyword evidence="1" id="KW-0506">mRNA capping</keyword>
<dbReference type="GO" id="GO:0006370">
    <property type="term" value="P:7-methylguanosine mRNA capping"/>
    <property type="evidence" value="ECO:0007669"/>
    <property type="project" value="UniProtKB-UniRule"/>
</dbReference>
<organism evidence="3 4">
    <name type="scientific">Cyclotella cryptica</name>
    <dbReference type="NCBI Taxonomy" id="29204"/>
    <lineage>
        <taxon>Eukaryota</taxon>
        <taxon>Sar</taxon>
        <taxon>Stramenopiles</taxon>
        <taxon>Ochrophyta</taxon>
        <taxon>Bacillariophyta</taxon>
        <taxon>Coscinodiscophyceae</taxon>
        <taxon>Thalassiosirophycidae</taxon>
        <taxon>Stephanodiscales</taxon>
        <taxon>Stephanodiscaceae</taxon>
        <taxon>Cyclotella</taxon>
    </lineage>
</organism>
<reference evidence="3 4" key="1">
    <citation type="journal article" date="2020" name="G3 (Bethesda)">
        <title>Improved Reference Genome for Cyclotella cryptica CCMP332, a Model for Cell Wall Morphogenesis, Salinity Adaptation, and Lipid Production in Diatoms (Bacillariophyta).</title>
        <authorList>
            <person name="Roberts W.R."/>
            <person name="Downey K.M."/>
            <person name="Ruck E.C."/>
            <person name="Traller J.C."/>
            <person name="Alverson A.J."/>
        </authorList>
    </citation>
    <scope>NUCLEOTIDE SEQUENCE [LARGE SCALE GENOMIC DNA]</scope>
    <source>
        <strain evidence="3 4">CCMP332</strain>
    </source>
</reference>
<dbReference type="PANTHER" id="PTHR16121:SF0">
    <property type="entry name" value="CAP-SPECIFIC MRNA (NUCLEOSIDE-2'-O-)-METHYLTRANSFERASE 1"/>
    <property type="match status" value="1"/>
</dbReference>
<proteinExistence type="predicted"/>
<evidence type="ECO:0000313" key="4">
    <source>
        <dbReference type="Proteomes" id="UP001516023"/>
    </source>
</evidence>
<feature type="domain" description="Ribosomal RNA methyltransferase FtsJ" evidence="2">
    <location>
        <begin position="362"/>
        <end position="465"/>
    </location>
</feature>
<dbReference type="InterPro" id="IPR050851">
    <property type="entry name" value="mRNA_Cap_2O-Ribose_MeTrfase"/>
</dbReference>
<dbReference type="InterPro" id="IPR002877">
    <property type="entry name" value="RNA_MeTrfase_FtsJ_dom"/>
</dbReference>
<sequence>MAATKVWCFCPEVRDMSALQSSRSPSSWLDIKWFSRHDDSTTQPSSDNPSDSYASLCEELNALKHQFVPASAACAESINNFHHQNGSKEKTNASFEFRRARSVCNLYESLGRPTGQSKPRKFCKKRGRSSLSNSCSHSGLAQFVNRSAIKLANIDALLRFSLTNPHRQQITAKPGEQQADQQVAHSATQAEQHRYFAFADLCGAPGGFSEYIMYRCTHPVKLIDEKIQTRNSNSSNNDSKQGNEYKDYYNNSICGGRDVTKINIPCHGFGMSLIGSNEDGAGVSWDCNHLQIYHLSSAEDSRPSATRTNSEIDYSHVFYQVCNGSDGTGDIYNWDNVLCLRRQMIETLSRISLEENDRGSNREDQIAIDDALGLVHLVVADGGFDAQRDSTSQEQLALRVIVCQTAAALTLLKPGGNFVLKMFGFQLERTKRVLQHLYDNFEKMTFVKPILSRPASAERYLVCCGYGGQSKGWNGRLWRKEMMEETQCSHETEKSVAQKNCNYSDLNTLMNVFDIQMLQLNIDACQSILDHLNKRNIAAQRGDASAVYQQKEDTDLQIYKKLWQLW</sequence>
<evidence type="ECO:0000313" key="3">
    <source>
        <dbReference type="EMBL" id="KAL3782339.1"/>
    </source>
</evidence>
<dbReference type="EC" id="2.1.1.57" evidence="1"/>
<accession>A0ABD3P454</accession>
<dbReference type="Pfam" id="PF01728">
    <property type="entry name" value="FtsJ"/>
    <property type="match status" value="1"/>
</dbReference>
<dbReference type="AlphaFoldDB" id="A0ABD3P454"/>
<keyword evidence="1" id="KW-0808">Transferase</keyword>
<dbReference type="GO" id="GO:0032259">
    <property type="term" value="P:methylation"/>
    <property type="evidence" value="ECO:0007669"/>
    <property type="project" value="UniProtKB-KW"/>
</dbReference>
<keyword evidence="1" id="KW-0539">Nucleus</keyword>
<protein>
    <recommendedName>
        <fullName evidence="1">Cap-specific mRNA (nucleoside-2'-O-)-methyltransferase 1</fullName>
        <ecNumber evidence="1">2.1.1.57</ecNumber>
    </recommendedName>
    <alternativeName>
        <fullName evidence="1">Cap1 2'O-ribose methyltransferase 1</fullName>
    </alternativeName>
</protein>
<dbReference type="EMBL" id="JABMIG020000289">
    <property type="protein sequence ID" value="KAL3782339.1"/>
    <property type="molecule type" value="Genomic_DNA"/>
</dbReference>
<dbReference type="PANTHER" id="PTHR16121">
    <property type="entry name" value="CAP-SPECIFIC MRNA (NUCLEOSIDE-2'-O-)-METHYLTRANSFERASE 1-RELATED"/>
    <property type="match status" value="1"/>
</dbReference>
<dbReference type="GO" id="GO:0004483">
    <property type="term" value="F:methyltransferase cap1 activity"/>
    <property type="evidence" value="ECO:0007669"/>
    <property type="project" value="UniProtKB-UniRule"/>
</dbReference>
<comment type="caution">
    <text evidence="3">The sequence shown here is derived from an EMBL/GenBank/DDBJ whole genome shotgun (WGS) entry which is preliminary data.</text>
</comment>
<name>A0ABD3P454_9STRA</name>
<comment type="function">
    <text evidence="1">S-adenosyl-L-methionine-dependent methyltransferase that mediates RNA cap1 2'-O-ribose methylation to the 5'-cap structure of RNAs. Methylates the ribose of the first nucleotide of a m(7)GpppG-capped mRNA to produce m(7)GpppNmp (cap1).</text>
</comment>
<dbReference type="Gene3D" id="3.40.50.12760">
    <property type="match status" value="1"/>
</dbReference>
<dbReference type="GO" id="GO:0005634">
    <property type="term" value="C:nucleus"/>
    <property type="evidence" value="ECO:0007669"/>
    <property type="project" value="UniProtKB-SubCell"/>
</dbReference>
<comment type="catalytic activity">
    <reaction evidence="1">
        <text>a 5'-end (N(7)-methyl 5'-triphosphoguanosine)-ribonucleoside in mRNA + S-adenosyl-L-methionine = a 5'-end (N(7)-methyl 5'-triphosphoguanosine)-(2'-O-methyl-ribonucleoside) in mRNA + S-adenosyl-L-homocysteine + H(+)</text>
        <dbReference type="Rhea" id="RHEA:67020"/>
        <dbReference type="Rhea" id="RHEA-COMP:17167"/>
        <dbReference type="Rhea" id="RHEA-COMP:17168"/>
        <dbReference type="ChEBI" id="CHEBI:15378"/>
        <dbReference type="ChEBI" id="CHEBI:57856"/>
        <dbReference type="ChEBI" id="CHEBI:59789"/>
        <dbReference type="ChEBI" id="CHEBI:156461"/>
        <dbReference type="ChEBI" id="CHEBI:167609"/>
        <dbReference type="EC" id="2.1.1.57"/>
    </reaction>
</comment>
<keyword evidence="1" id="KW-0507">mRNA processing</keyword>
<comment type="subcellular location">
    <subcellularLocation>
        <location evidence="1">Nucleus</location>
    </subcellularLocation>
</comment>
<evidence type="ECO:0000259" key="2">
    <source>
        <dbReference type="Pfam" id="PF01728"/>
    </source>
</evidence>
<keyword evidence="1" id="KW-0489">Methyltransferase</keyword>
<keyword evidence="4" id="KW-1185">Reference proteome</keyword>
<keyword evidence="1" id="KW-0949">S-adenosyl-L-methionine</keyword>
<dbReference type="GO" id="GO:0003676">
    <property type="term" value="F:nucleic acid binding"/>
    <property type="evidence" value="ECO:0007669"/>
    <property type="project" value="UniProtKB-UniRule"/>
</dbReference>
<evidence type="ECO:0000256" key="1">
    <source>
        <dbReference type="RuleBase" id="RU368012"/>
    </source>
</evidence>
<gene>
    <name evidence="3" type="ORF">HJC23_012746</name>
</gene>